<keyword evidence="3 7" id="KW-0813">Transport</keyword>
<evidence type="ECO:0000313" key="11">
    <source>
        <dbReference type="Proteomes" id="UP000799766"/>
    </source>
</evidence>
<evidence type="ECO:0000256" key="8">
    <source>
        <dbReference type="SAM" id="Phobius"/>
    </source>
</evidence>
<keyword evidence="11" id="KW-1185">Reference proteome</keyword>
<dbReference type="PANTHER" id="PTHR48022:SF77">
    <property type="entry name" value="MAJOR FACILITATOR SUPERFAMILY (MFS) PROFILE DOMAIN-CONTAINING PROTEIN"/>
    <property type="match status" value="1"/>
</dbReference>
<feature type="transmembrane region" description="Helical" evidence="8">
    <location>
        <begin position="113"/>
        <end position="133"/>
    </location>
</feature>
<name>A0A6A6NL52_9PEZI</name>
<feature type="transmembrane region" description="Helical" evidence="8">
    <location>
        <begin position="140"/>
        <end position="167"/>
    </location>
</feature>
<dbReference type="InterPro" id="IPR050360">
    <property type="entry name" value="MFS_Sugar_Transporters"/>
</dbReference>
<comment type="subcellular location">
    <subcellularLocation>
        <location evidence="1">Membrane</location>
        <topology evidence="1">Multi-pass membrane protein</topology>
    </subcellularLocation>
</comment>
<feature type="transmembrane region" description="Helical" evidence="8">
    <location>
        <begin position="478"/>
        <end position="498"/>
    </location>
</feature>
<evidence type="ECO:0000256" key="1">
    <source>
        <dbReference type="ARBA" id="ARBA00004141"/>
    </source>
</evidence>
<evidence type="ECO:0000256" key="3">
    <source>
        <dbReference type="ARBA" id="ARBA00022448"/>
    </source>
</evidence>
<evidence type="ECO:0000259" key="9">
    <source>
        <dbReference type="PROSITE" id="PS50850"/>
    </source>
</evidence>
<dbReference type="FunFam" id="1.20.1250.20:FF:000078">
    <property type="entry name" value="MFS maltose transporter, putative"/>
    <property type="match status" value="1"/>
</dbReference>
<organism evidence="10 11">
    <name type="scientific">Lineolata rhizophorae</name>
    <dbReference type="NCBI Taxonomy" id="578093"/>
    <lineage>
        <taxon>Eukaryota</taxon>
        <taxon>Fungi</taxon>
        <taxon>Dikarya</taxon>
        <taxon>Ascomycota</taxon>
        <taxon>Pezizomycotina</taxon>
        <taxon>Dothideomycetes</taxon>
        <taxon>Dothideomycetes incertae sedis</taxon>
        <taxon>Lineolatales</taxon>
        <taxon>Lineolataceae</taxon>
        <taxon>Lineolata</taxon>
    </lineage>
</organism>
<dbReference type="InterPro" id="IPR005828">
    <property type="entry name" value="MFS_sugar_transport-like"/>
</dbReference>
<accession>A0A6A6NL52</accession>
<dbReference type="InterPro" id="IPR003663">
    <property type="entry name" value="Sugar/inositol_transpt"/>
</dbReference>
<evidence type="ECO:0000256" key="4">
    <source>
        <dbReference type="ARBA" id="ARBA00022692"/>
    </source>
</evidence>
<dbReference type="OrthoDB" id="6612291at2759"/>
<evidence type="ECO:0000256" key="2">
    <source>
        <dbReference type="ARBA" id="ARBA00010992"/>
    </source>
</evidence>
<evidence type="ECO:0000256" key="5">
    <source>
        <dbReference type="ARBA" id="ARBA00022989"/>
    </source>
</evidence>
<dbReference type="PROSITE" id="PS00216">
    <property type="entry name" value="SUGAR_TRANSPORT_1"/>
    <property type="match status" value="1"/>
</dbReference>
<dbReference type="InterPro" id="IPR005829">
    <property type="entry name" value="Sugar_transporter_CS"/>
</dbReference>
<dbReference type="PROSITE" id="PS50850">
    <property type="entry name" value="MFS"/>
    <property type="match status" value="1"/>
</dbReference>
<dbReference type="NCBIfam" id="TIGR00879">
    <property type="entry name" value="SP"/>
    <property type="match status" value="1"/>
</dbReference>
<dbReference type="AlphaFoldDB" id="A0A6A6NL52"/>
<dbReference type="InterPro" id="IPR036259">
    <property type="entry name" value="MFS_trans_sf"/>
</dbReference>
<feature type="domain" description="Major facilitator superfamily (MFS) profile" evidence="9">
    <location>
        <begin position="63"/>
        <end position="502"/>
    </location>
</feature>
<dbReference type="InterPro" id="IPR020846">
    <property type="entry name" value="MFS_dom"/>
</dbReference>
<dbReference type="PANTHER" id="PTHR48022">
    <property type="entry name" value="PLASTIDIC GLUCOSE TRANSPORTER 4"/>
    <property type="match status" value="1"/>
</dbReference>
<keyword evidence="5 8" id="KW-1133">Transmembrane helix</keyword>
<dbReference type="GO" id="GO:0005351">
    <property type="term" value="F:carbohydrate:proton symporter activity"/>
    <property type="evidence" value="ECO:0007669"/>
    <property type="project" value="TreeGrafter"/>
</dbReference>
<proteinExistence type="inferred from homology"/>
<feature type="transmembrane region" description="Helical" evidence="8">
    <location>
        <begin position="230"/>
        <end position="251"/>
    </location>
</feature>
<dbReference type="EMBL" id="MU001711">
    <property type="protein sequence ID" value="KAF2452369.1"/>
    <property type="molecule type" value="Genomic_DNA"/>
</dbReference>
<dbReference type="Pfam" id="PF00083">
    <property type="entry name" value="Sugar_tr"/>
    <property type="match status" value="1"/>
</dbReference>
<dbReference type="SUPFAM" id="SSF103473">
    <property type="entry name" value="MFS general substrate transporter"/>
    <property type="match status" value="1"/>
</dbReference>
<keyword evidence="4 8" id="KW-0812">Transmembrane</keyword>
<feature type="transmembrane region" description="Helical" evidence="8">
    <location>
        <begin position="355"/>
        <end position="375"/>
    </location>
</feature>
<evidence type="ECO:0000256" key="7">
    <source>
        <dbReference type="RuleBase" id="RU003346"/>
    </source>
</evidence>
<evidence type="ECO:0000256" key="6">
    <source>
        <dbReference type="ARBA" id="ARBA00023136"/>
    </source>
</evidence>
<dbReference type="GO" id="GO:0016020">
    <property type="term" value="C:membrane"/>
    <property type="evidence" value="ECO:0007669"/>
    <property type="project" value="UniProtKB-SubCell"/>
</dbReference>
<feature type="transmembrane region" description="Helical" evidence="8">
    <location>
        <begin position="59"/>
        <end position="76"/>
    </location>
</feature>
<feature type="transmembrane region" description="Helical" evidence="8">
    <location>
        <begin position="382"/>
        <end position="401"/>
    </location>
</feature>
<feature type="transmembrane region" description="Helical" evidence="8">
    <location>
        <begin position="413"/>
        <end position="437"/>
    </location>
</feature>
<dbReference type="PRINTS" id="PR00171">
    <property type="entry name" value="SUGRTRNSPORT"/>
</dbReference>
<protein>
    <submittedName>
        <fullName evidence="10">General substrate transporter</fullName>
    </submittedName>
</protein>
<reference evidence="10" key="1">
    <citation type="journal article" date="2020" name="Stud. Mycol.">
        <title>101 Dothideomycetes genomes: a test case for predicting lifestyles and emergence of pathogens.</title>
        <authorList>
            <person name="Haridas S."/>
            <person name="Albert R."/>
            <person name="Binder M."/>
            <person name="Bloem J."/>
            <person name="Labutti K."/>
            <person name="Salamov A."/>
            <person name="Andreopoulos B."/>
            <person name="Baker S."/>
            <person name="Barry K."/>
            <person name="Bills G."/>
            <person name="Bluhm B."/>
            <person name="Cannon C."/>
            <person name="Castanera R."/>
            <person name="Culley D."/>
            <person name="Daum C."/>
            <person name="Ezra D."/>
            <person name="Gonzalez J."/>
            <person name="Henrissat B."/>
            <person name="Kuo A."/>
            <person name="Liang C."/>
            <person name="Lipzen A."/>
            <person name="Lutzoni F."/>
            <person name="Magnuson J."/>
            <person name="Mondo S."/>
            <person name="Nolan M."/>
            <person name="Ohm R."/>
            <person name="Pangilinan J."/>
            <person name="Park H.-J."/>
            <person name="Ramirez L."/>
            <person name="Alfaro M."/>
            <person name="Sun H."/>
            <person name="Tritt A."/>
            <person name="Yoshinaga Y."/>
            <person name="Zwiers L.-H."/>
            <person name="Turgeon B."/>
            <person name="Goodwin S."/>
            <person name="Spatafora J."/>
            <person name="Crous P."/>
            <person name="Grigoriev I."/>
        </authorList>
    </citation>
    <scope>NUCLEOTIDE SEQUENCE</scope>
    <source>
        <strain evidence="10">ATCC 16933</strain>
    </source>
</reference>
<dbReference type="Gene3D" id="1.20.1250.20">
    <property type="entry name" value="MFS general substrate transporter like domains"/>
    <property type="match status" value="1"/>
</dbReference>
<gene>
    <name evidence="10" type="ORF">BDY21DRAFT_174623</name>
</gene>
<keyword evidence="6 8" id="KW-0472">Membrane</keyword>
<evidence type="ECO:0000313" key="10">
    <source>
        <dbReference type="EMBL" id="KAF2452369.1"/>
    </source>
</evidence>
<feature type="transmembrane region" description="Helical" evidence="8">
    <location>
        <begin position="449"/>
        <end position="472"/>
    </location>
</feature>
<comment type="similarity">
    <text evidence="2 7">Belongs to the major facilitator superfamily. Sugar transporter (TC 2.A.1.1) family.</text>
</comment>
<sequence>MAASPPRPAWWPVQPCFLSSIPPGRVLERACARYFPILDSKAPRGASSFGAVFREMTPALFVSCFITALLNMLFGFDTTSFAGVQSIPAFGRQFGTPIGPNGAYQLSASRASFMSSIGFAGKFVGTLTAPLLIERIGHRLTIWVLCTITFVGVTVECTSHAVVQFVLGRVVVYYSVGLAENTSTTYQSEIVPASMRGAIVGSIQLFIQFGQIFSSGINQRFSTGTQSKDWIIPVAVQAAVPVIIVFGTIFIPSGPRWLIGKGRKDDAIRTLERVRPRGDTDAGHCQAEADAIQEAMEGKTEKGPWLDLFRGSNFRRTSVATVVFIFQQFTGQGFVSQYSPRFYKTIGLGEHAFEYNIASSTVAWAGVFIGMLLVDSLGRRNLLIWGAIFQAIFLFSMAGVGIKKNPSASDARGLVACVMLFNFFFCGTWAPIAYVIGSEIGTGSLREKTMAFASTINVVAAWLVAFCVPYLIDAIGANIGWLFGGFSVLATLYAYFCVPEIMNRSLEELDELFENHVPAPRFASTQTHGAARRIAELENQRCWGQTQRPGPGA</sequence>
<dbReference type="Proteomes" id="UP000799766">
    <property type="component" value="Unassembled WGS sequence"/>
</dbReference>